<proteinExistence type="predicted"/>
<name>A0ABY3C7D2_9GAMM</name>
<reference evidence="6 7" key="1">
    <citation type="journal article" date="2019" name="Antonie Van Leeuwenhoek">
        <title>Description of 'Ca. Methylobacter oryzae' KRF1, a novel species from the environmentally important Methylobacter clade 2.</title>
        <authorList>
            <person name="Khatri K."/>
            <person name="Mohite J.A."/>
            <person name="Pandit P.S."/>
            <person name="Bahulikar R."/>
            <person name="Rahalkar M.C."/>
        </authorList>
    </citation>
    <scope>NUCLEOTIDE SEQUENCE [LARGE SCALE GENOMIC DNA]</scope>
    <source>
        <strain evidence="6 7">KRF1</strain>
    </source>
</reference>
<dbReference type="NCBIfam" id="TIGR02601">
    <property type="entry name" value="autotrns_rpt"/>
    <property type="match status" value="4"/>
</dbReference>
<evidence type="ECO:0000256" key="1">
    <source>
        <dbReference type="ARBA" id="ARBA00022729"/>
    </source>
</evidence>
<evidence type="ECO:0000313" key="6">
    <source>
        <dbReference type="EMBL" id="TRW91231.1"/>
    </source>
</evidence>
<protein>
    <submittedName>
        <fullName evidence="6">DUF4347 domain-containing protein</fullName>
    </submittedName>
</protein>
<dbReference type="PROSITE" id="PS00330">
    <property type="entry name" value="HEMOLYSIN_CALCIUM"/>
    <property type="match status" value="1"/>
</dbReference>
<dbReference type="InterPro" id="IPR018511">
    <property type="entry name" value="Hemolysin-typ_Ca-bd_CS"/>
</dbReference>
<organism evidence="6 7">
    <name type="scientific">Candidatus Methylobacter oryzae</name>
    <dbReference type="NCBI Taxonomy" id="2497749"/>
    <lineage>
        <taxon>Bacteria</taxon>
        <taxon>Pseudomonadati</taxon>
        <taxon>Pseudomonadota</taxon>
        <taxon>Gammaproteobacteria</taxon>
        <taxon>Methylococcales</taxon>
        <taxon>Methylococcaceae</taxon>
        <taxon>Methylobacter</taxon>
    </lineage>
</organism>
<dbReference type="Pfam" id="PF00353">
    <property type="entry name" value="HemolysinCabind"/>
    <property type="match status" value="4"/>
</dbReference>
<feature type="compositionally biased region" description="Low complexity" evidence="3">
    <location>
        <begin position="517"/>
        <end position="527"/>
    </location>
</feature>
<dbReference type="Pfam" id="PF14252">
    <property type="entry name" value="DUF4347"/>
    <property type="match status" value="1"/>
</dbReference>
<dbReference type="InterPro" id="IPR028059">
    <property type="entry name" value="SWM_rpt"/>
</dbReference>
<evidence type="ECO:0000259" key="5">
    <source>
        <dbReference type="Pfam" id="PF19077"/>
    </source>
</evidence>
<dbReference type="InterPro" id="IPR025592">
    <property type="entry name" value="DUF4347"/>
</dbReference>
<dbReference type="Gene3D" id="2.60.40.10">
    <property type="entry name" value="Immunoglobulins"/>
    <property type="match status" value="3"/>
</dbReference>
<accession>A0ABY3C7D2</accession>
<dbReference type="PANTHER" id="PTHR35037:SF3">
    <property type="entry name" value="C-TERMINAL REGION OF AIDA-LIKE PROTEIN"/>
    <property type="match status" value="1"/>
</dbReference>
<dbReference type="EMBL" id="RYFG02000114">
    <property type="protein sequence ID" value="TRW91231.1"/>
    <property type="molecule type" value="Genomic_DNA"/>
</dbReference>
<feature type="domain" description="Bacterial Ig-like" evidence="5">
    <location>
        <begin position="510"/>
        <end position="621"/>
    </location>
</feature>
<feature type="region of interest" description="Disordered" evidence="3">
    <location>
        <begin position="2469"/>
        <end position="2535"/>
    </location>
</feature>
<evidence type="ECO:0000259" key="4">
    <source>
        <dbReference type="Pfam" id="PF14252"/>
    </source>
</evidence>
<keyword evidence="2" id="KW-0106">Calcium</keyword>
<feature type="region of interest" description="Disordered" evidence="3">
    <location>
        <begin position="1"/>
        <end position="24"/>
    </location>
</feature>
<dbReference type="InterPro" id="IPR051551">
    <property type="entry name" value="Autotransporter_adhesion"/>
</dbReference>
<dbReference type="InterPro" id="IPR011049">
    <property type="entry name" value="Serralysin-like_metalloprot_C"/>
</dbReference>
<dbReference type="InterPro" id="IPR013783">
    <property type="entry name" value="Ig-like_fold"/>
</dbReference>
<dbReference type="SUPFAM" id="SSF51120">
    <property type="entry name" value="beta-Roll"/>
    <property type="match status" value="2"/>
</dbReference>
<dbReference type="InterPro" id="IPR001343">
    <property type="entry name" value="Hemolysn_Ca-bd"/>
</dbReference>
<sequence length="3182" mass="317792">MTTTSQQHNETVSVDNNDSNDTASLSITDENRITVLAPQILRTADPSLDGGKWEVAFIDTGVADYQTLVDGIRPGIEVVLFDSTRNGLSQMAQILEGRSGIDAIHIVSHGSEASLELGSLTLTSQNLQGHAADLATIGNALTPNGNILLYGCDVAAGPDGAAFVSALANATQANIAASTDLTGNASRGGDWILETATSQMDTRLAFSNSATSAYRDVLAASTFDFSSGTSVDGTTTVLTINDGTNTLKLTSDNGAGSLDGWRAVNDSFTKNATGSGYTTTFTGKYGIIEGLASSSSITITADMGNDGTFGDAFKLSSFKLADASLNGGNYTIKPNGSATGQETASLGSLLDVYSFTPGTQANFNNLTSLTVVFSSNATTIVLDDFSITDPVIPGPTPDSIVRAGGASAAVLGLATSVQYTVTFSESVTGVDASDFTLTKTGTANGTISSVTGSGTTYTVTANSLSGDGTLRLDLNSSGTGIQNGSSIDITSGYTSGELYTLDHTAPGTPTTAIDLQSGSDTGPSSSDDITKTTNPTVRVSLAGTNAVVGDTLELLLGGASLGTPKTKVLNSTDVTTNGYVDFTIANGDLGSDGSKTLTAKVTDAASNAGTAGGSLILTLDTTNPSVTINNGTAFAYTENATAAALDSTATVTEAGTPGKSVLTVQITANNEAADTLSLPTSTDSGINIDGSNNLRSGTTNIGTVTASSVNNGIAWTLTFLAGATQQNIQDTVAAIRYHNTSDNPGTSNRTVTFNLTDGAGNTATAATRTIAVTAVNDAPTDIALSANSVSTYDANDSTVGLLTRTDVDGGGPTYSIISVTNPSSVDVTADNLFNISGAAFRASTPSTTTTGDYTVVVRVDDGISLLDKTFTITVDNSLVVTTNLDSGDDAATGPSYTADFVDGGGLSLREALVYASNGSVIKFAAGLSGQTISLGSDVTAAAGVTLDVDSIGAPGSLTIAGNTLNLSGALTVNNGSGDSLTISSIIAGGLGSVAKTGAGTLSLSGSNTYTGSTTVSAGTLSVSGGAAISNFSGVTVNTGATLTLSASETIGSLAGAGTVTLGSNTLSAGGDNTSTTFSGVISGTGALTKAGSGTMTLSGNNTFTGATTVSAGTLTLNRNGGALADAGAVTVSSGATLTLSFDETVGSLAGAGSVALGAHTLTAGDGTNTAFSGVISGTGALTKVGTGTLTLSGNNTYSGATTVSAGGLTLNKGTGTGALAEANALTVSSGATLTLSASETIGSLAGAGSVALGANTLTAGGDNTSTTFSGAIAGTGALTKQGTGTLTLSGTNTYTGGTAVSAGTLAATGTLNGSGAGTVTVSSGATLAGTGTVNSEIFVDDGATLSPGVAGTNSGVGKLTVNGDLRVNGTLVTDIKGAATAGTDYDQVAVTGGVTLNGGPLTVNLTYTPALNDTYVLIDNDSTDAITGAPGTFNNLAEGGRTGSLQASYKTTVNGTGNDFTLTMNNTSPVINNLGSDSVAWAGVGQTVRLDGSTAVTVSDAELGALNSGNGDWNGASLTVQRVLSGTADATANDVFGFNTSGADFTVSGNALQAGGQTFATFTHTGGVLTVNFTGSGTAATTALVQSVLHAVTYRNDTPYGTATIRMGLSDGADTSNADVTVTSNTIYVDHSDTASAPGTDIQGDAADGFTLTEALNKAVSGDTIKIQNGTYYGQFRAATGGVTIESASGNAADVILAAPDSGNWTASAQGALKSGYVRKAILDLWTTTPGTDAITVRYLTLDGRNQGTADDGDLYAGLSTYNANATIDHVVINNIAQPVLGNGDYEGDSNQFGILAEGSNALGSPVTVTVTNSTIGTFQKTGIVAWGPQLNADIQHNTVNAVGVHGLSNQNGIQIGSGGTRAGTTATIKYNTINDIDADDPAGTYNATGILLASAGVSEIANNTINAQRTPTWMGSYGIDLINVASPINIHDNTFTNNFIGVIVETDNTAPAAHTLAANNFLKTWFAVFDNQDVDHQYLPAEVADTAVNPITVTVASGTVDNGQGYLTYDLFGGNDTFTDTGSAPSLIQAGGGADTVTAGSGADTLTGGAGADSLTGGAGNDVFTYDTTGNGIDTITDFGSGDAIRVITQNFTGGTVTAGTGTTVAGKSVQIFASGGNTTLYIDSENDADAPELQITLTGAYLPGNFVLDGEYIRYRNVATFSGLAFSADTGTSTTDFVTNSAAQTITATLSAGLGAGEIVYGSLDGGATWTNITSKVSGTTLTWNGVILSGSNTLKLKVSDSAGNNGVIASQAYVLDTTAPAAVAATVAFSADTGVSNKDFITQTAAQNLSGTYTGTLGAGETLQISLDNGTNWIPATTAAGGTWTLTGQTLSGSNTLKVRVADTAGNSSAVLSQAYVLDTAAPVFAGATVNGNTLVMTYTSVGALDATNIPALGAFTVMRGSTAITVTGVTVNADGKTVTLTLASAVANGDAVTVAYADPSAGDDANAIQSSSGNDAAALTATTVTNNTPAAGGGSGNNNPNTGTGSTNTGTNTGTTETTTTTTVDGMTVTGTTKTTTTTVTDPTTGTERSVTTQVVTTTVPIVPATRKEEDNSTALADIPLAKDNSGQTVLQASLPPGVGLTSEAVSGGNSHLTLRELLIAASEPRTDSNAFAGILGQGIDGYVPGVHDEAQVTVRTVTFQTPAGASDQTAAADAPPIVITGAKGTGEQDPAHPDRQEALVIDVRNLPHGTVLQLNNVEFAIIIGAARVTGGDGQNFAVGDDAVQYMVLGADDDLLHGGGGDDIVGSKGGNDQLYGDDGNDTVVGGLGDDSLYGGNGDDVLQGGQSDAGAWTFSLGSDGLLKSDFTPADANLADGTRANLSGPWISAEGRVTSDARVAFTTEAAAKLETVALLYKAVTGSLPDVYALSHWAVLDYSDAQYAQAAYDAYLAKQPPAQGQAIETQVATLIASVWGAQAATADWVAAGTHFIVNGGSWGEALNYLVHHNNFKGKLLNSQGELPLTQTYLSPELGWSGDSGNDQLFGGAGNDTLVGGRGRNLLDGGAGSDRAVVVENRGDYVFRVNSGGQLQINHKLRADSDSLVGIESVVFGDQTLATGASNLDGATLKALFGLYRLETGAAPSLAELNAQAAHTVQLGDVAAQLMQTAGYQSQWAGLNDSQFIAQLSTAVLGAPLTGADQAYWLGQLAGGLTRGQVFIDAVGVASYQQALFGGEGAVIGG</sequence>
<dbReference type="SMART" id="SM00710">
    <property type="entry name" value="PbH1"/>
    <property type="match status" value="10"/>
</dbReference>
<dbReference type="InterPro" id="IPR006626">
    <property type="entry name" value="PbH1"/>
</dbReference>
<evidence type="ECO:0000256" key="3">
    <source>
        <dbReference type="SAM" id="MobiDB-lite"/>
    </source>
</evidence>
<dbReference type="RefSeq" id="WP_127027755.1">
    <property type="nucleotide sequence ID" value="NZ_RYFG02000114.1"/>
</dbReference>
<dbReference type="Pfam" id="PF12951">
    <property type="entry name" value="PATR"/>
    <property type="match status" value="4"/>
</dbReference>
<dbReference type="Proteomes" id="UP000733744">
    <property type="component" value="Unassembled WGS sequence"/>
</dbReference>
<dbReference type="PANTHER" id="PTHR35037">
    <property type="entry name" value="C-TERMINAL REGION OF AIDA-LIKE PROTEIN"/>
    <property type="match status" value="1"/>
</dbReference>
<feature type="domain" description="DUF4347" evidence="4">
    <location>
        <begin position="55"/>
        <end position="218"/>
    </location>
</feature>
<gene>
    <name evidence="6" type="ORF">EKO24_017610</name>
</gene>
<evidence type="ECO:0000313" key="7">
    <source>
        <dbReference type="Proteomes" id="UP000733744"/>
    </source>
</evidence>
<dbReference type="InterPro" id="IPR011050">
    <property type="entry name" value="Pectin_lyase_fold/virulence"/>
</dbReference>
<feature type="compositionally biased region" description="Low complexity" evidence="3">
    <location>
        <begin position="2650"/>
        <end position="2661"/>
    </location>
</feature>
<dbReference type="Gene3D" id="2.150.10.10">
    <property type="entry name" value="Serralysin-like metalloprotease, C-terminal"/>
    <property type="match status" value="2"/>
</dbReference>
<feature type="region of interest" description="Disordered" evidence="3">
    <location>
        <begin position="510"/>
        <end position="532"/>
    </location>
</feature>
<dbReference type="PRINTS" id="PR00313">
    <property type="entry name" value="CABNDNGRPT"/>
</dbReference>
<feature type="compositionally biased region" description="Low complexity" evidence="3">
    <location>
        <begin position="2481"/>
        <end position="2535"/>
    </location>
</feature>
<comment type="caution">
    <text evidence="6">The sequence shown here is derived from an EMBL/GenBank/DDBJ whole genome shotgun (WGS) entry which is preliminary data.</text>
</comment>
<keyword evidence="1" id="KW-0732">Signal</keyword>
<dbReference type="Pfam" id="PF19077">
    <property type="entry name" value="Big_13"/>
    <property type="match status" value="1"/>
</dbReference>
<dbReference type="InterPro" id="IPR044016">
    <property type="entry name" value="Big_13"/>
</dbReference>
<dbReference type="SUPFAM" id="SSF51126">
    <property type="entry name" value="Pectin lyase-like"/>
    <property type="match status" value="4"/>
</dbReference>
<dbReference type="Pfam" id="PF13753">
    <property type="entry name" value="SWM_repeat"/>
    <property type="match status" value="1"/>
</dbReference>
<evidence type="ECO:0000256" key="2">
    <source>
        <dbReference type="ARBA" id="ARBA00022837"/>
    </source>
</evidence>
<keyword evidence="7" id="KW-1185">Reference proteome</keyword>
<feature type="region of interest" description="Disordered" evidence="3">
    <location>
        <begin position="2650"/>
        <end position="2678"/>
    </location>
</feature>
<dbReference type="InterPro" id="IPR013425">
    <property type="entry name" value="Autotrns_rpt"/>
</dbReference>